<gene>
    <name evidence="3" type="ORF">O3P69_016969</name>
</gene>
<protein>
    <recommendedName>
        <fullName evidence="5">Secreted protein</fullName>
    </recommendedName>
</protein>
<keyword evidence="2" id="KW-0732">Signal</keyword>
<dbReference type="AlphaFoldDB" id="A0AAW0TUL8"/>
<feature type="chain" id="PRO_5043642910" description="Secreted protein" evidence="2">
    <location>
        <begin position="27"/>
        <end position="110"/>
    </location>
</feature>
<evidence type="ECO:0008006" key="5">
    <source>
        <dbReference type="Google" id="ProtNLM"/>
    </source>
</evidence>
<feature type="compositionally biased region" description="Acidic residues" evidence="1">
    <location>
        <begin position="95"/>
        <end position="110"/>
    </location>
</feature>
<evidence type="ECO:0000313" key="4">
    <source>
        <dbReference type="Proteomes" id="UP001487740"/>
    </source>
</evidence>
<feature type="region of interest" description="Disordered" evidence="1">
    <location>
        <begin position="90"/>
        <end position="110"/>
    </location>
</feature>
<sequence length="110" mass="12475">MGRGFVTRLLLLLITCYHHLKHSGVAEGVTVLRFQEDRVARGDTQAVYQGDLDPARRLLSLTLCARFFLFTLHSRSTFFSLSSDTAARDILDGGREEEEEEEEEEDGINK</sequence>
<proteinExistence type="predicted"/>
<evidence type="ECO:0000256" key="2">
    <source>
        <dbReference type="SAM" id="SignalP"/>
    </source>
</evidence>
<feature type="signal peptide" evidence="2">
    <location>
        <begin position="1"/>
        <end position="26"/>
    </location>
</feature>
<organism evidence="3 4">
    <name type="scientific">Scylla paramamosain</name>
    <name type="common">Mud crab</name>
    <dbReference type="NCBI Taxonomy" id="85552"/>
    <lineage>
        <taxon>Eukaryota</taxon>
        <taxon>Metazoa</taxon>
        <taxon>Ecdysozoa</taxon>
        <taxon>Arthropoda</taxon>
        <taxon>Crustacea</taxon>
        <taxon>Multicrustacea</taxon>
        <taxon>Malacostraca</taxon>
        <taxon>Eumalacostraca</taxon>
        <taxon>Eucarida</taxon>
        <taxon>Decapoda</taxon>
        <taxon>Pleocyemata</taxon>
        <taxon>Brachyura</taxon>
        <taxon>Eubrachyura</taxon>
        <taxon>Portunoidea</taxon>
        <taxon>Portunidae</taxon>
        <taxon>Portuninae</taxon>
        <taxon>Scylla</taxon>
    </lineage>
</organism>
<dbReference type="EMBL" id="JARAKH010000024">
    <property type="protein sequence ID" value="KAK8390986.1"/>
    <property type="molecule type" value="Genomic_DNA"/>
</dbReference>
<name>A0AAW0TUL8_SCYPA</name>
<evidence type="ECO:0000313" key="3">
    <source>
        <dbReference type="EMBL" id="KAK8390986.1"/>
    </source>
</evidence>
<keyword evidence="4" id="KW-1185">Reference proteome</keyword>
<accession>A0AAW0TUL8</accession>
<reference evidence="3 4" key="1">
    <citation type="submission" date="2023-03" db="EMBL/GenBank/DDBJ databases">
        <title>High-quality genome of Scylla paramamosain provides insights in environmental adaptation.</title>
        <authorList>
            <person name="Zhang L."/>
        </authorList>
    </citation>
    <scope>NUCLEOTIDE SEQUENCE [LARGE SCALE GENOMIC DNA]</scope>
    <source>
        <strain evidence="3">LZ_2023a</strain>
        <tissue evidence="3">Muscle</tissue>
    </source>
</reference>
<comment type="caution">
    <text evidence="3">The sequence shown here is derived from an EMBL/GenBank/DDBJ whole genome shotgun (WGS) entry which is preliminary data.</text>
</comment>
<dbReference type="Proteomes" id="UP001487740">
    <property type="component" value="Unassembled WGS sequence"/>
</dbReference>
<evidence type="ECO:0000256" key="1">
    <source>
        <dbReference type="SAM" id="MobiDB-lite"/>
    </source>
</evidence>